<keyword evidence="2" id="KW-0963">Cytoplasm</keyword>
<sequence>MRRNDALNQLHVVTNQIAKSLGEINPSMNENGTEKLDGINHMITRREETIKLLEEAMETEGKDWTEDEQGLLQQLSALEEMIQPKLSELYSAFSDQMRRFQQGKAASNNYKSKTATYSDGAFFDQRK</sequence>
<comment type="subcellular location">
    <subcellularLocation>
        <location evidence="1">Cytoplasm</location>
        <location evidence="1">Cytosol</location>
    </subcellularLocation>
</comment>
<dbReference type="RefSeq" id="WP_160918283.1">
    <property type="nucleotide sequence ID" value="NZ_WMEY01000001.1"/>
</dbReference>
<reference evidence="8 9" key="1">
    <citation type="submission" date="2019-11" db="EMBL/GenBank/DDBJ databases">
        <title>Genome sequences of 17 halophilic strains isolated from different environments.</title>
        <authorList>
            <person name="Furrow R.E."/>
        </authorList>
    </citation>
    <scope>NUCLEOTIDE SEQUENCE [LARGE SCALE GENOMIC DNA]</scope>
    <source>
        <strain evidence="8 9">22506_14_FS</strain>
    </source>
</reference>
<comment type="similarity">
    <text evidence="6">Belongs to the bacillales FliT family.</text>
</comment>
<dbReference type="Pfam" id="PF05400">
    <property type="entry name" value="FliT"/>
    <property type="match status" value="1"/>
</dbReference>
<evidence type="ECO:0000256" key="4">
    <source>
        <dbReference type="ARBA" id="ARBA00023186"/>
    </source>
</evidence>
<dbReference type="Proteomes" id="UP000447833">
    <property type="component" value="Unassembled WGS sequence"/>
</dbReference>
<evidence type="ECO:0000256" key="6">
    <source>
        <dbReference type="ARBA" id="ARBA00093785"/>
    </source>
</evidence>
<name>A0A845EVX6_9BACL</name>
<proteinExistence type="inferred from homology"/>
<evidence type="ECO:0000256" key="2">
    <source>
        <dbReference type="ARBA" id="ARBA00022490"/>
    </source>
</evidence>
<dbReference type="AlphaFoldDB" id="A0A845EVX6"/>
<evidence type="ECO:0000256" key="7">
    <source>
        <dbReference type="ARBA" id="ARBA00093797"/>
    </source>
</evidence>
<keyword evidence="4" id="KW-0143">Chaperone</keyword>
<organism evidence="8 9">
    <name type="scientific">Guptibacillus hwajinpoensis</name>
    <dbReference type="NCBI Taxonomy" id="208199"/>
    <lineage>
        <taxon>Bacteria</taxon>
        <taxon>Bacillati</taxon>
        <taxon>Bacillota</taxon>
        <taxon>Bacilli</taxon>
        <taxon>Bacillales</taxon>
        <taxon>Guptibacillaceae</taxon>
        <taxon>Guptibacillus</taxon>
    </lineage>
</organism>
<evidence type="ECO:0000313" key="8">
    <source>
        <dbReference type="EMBL" id="MYL62465.1"/>
    </source>
</evidence>
<comment type="caution">
    <text evidence="8">The sequence shown here is derived from an EMBL/GenBank/DDBJ whole genome shotgun (WGS) entry which is preliminary data.</text>
</comment>
<dbReference type="EMBL" id="WMEY01000001">
    <property type="protein sequence ID" value="MYL62465.1"/>
    <property type="molecule type" value="Genomic_DNA"/>
</dbReference>
<keyword evidence="3" id="KW-1005">Bacterial flagellum biogenesis</keyword>
<gene>
    <name evidence="8" type="ORF">GLW07_03740</name>
</gene>
<evidence type="ECO:0000256" key="5">
    <source>
        <dbReference type="ARBA" id="ARBA00093765"/>
    </source>
</evidence>
<comment type="function">
    <text evidence="5">May act as an export chaperone for the filament capping protein FliD.</text>
</comment>
<dbReference type="InterPro" id="IPR008622">
    <property type="entry name" value="FliT"/>
</dbReference>
<protein>
    <recommendedName>
        <fullName evidence="7">Flagellar protein FliT</fullName>
    </recommendedName>
</protein>
<evidence type="ECO:0000256" key="1">
    <source>
        <dbReference type="ARBA" id="ARBA00004514"/>
    </source>
</evidence>
<accession>A0A845EVX6</accession>
<evidence type="ECO:0000256" key="3">
    <source>
        <dbReference type="ARBA" id="ARBA00022795"/>
    </source>
</evidence>
<evidence type="ECO:0000313" key="9">
    <source>
        <dbReference type="Proteomes" id="UP000447833"/>
    </source>
</evidence>